<sequence>MASTAFPPFPLQQISPQNLQLPPLDAGPPPGRDSPLSSLSSLDAYQASLHPIGKPQLSSRDALGTYFMWHVRPLHRGMCRALILSLFITLVWTYLARDLYHYANDYPTWFGVFDSFPVILWFAGLTLNNMLLGYLILPRVVPDKVSGTKGHVVRTLVHFLMYSTLLISGETFAYHVLGISNNMDYPGLPICDCLHAPAFMKVVYFLLGPLSQALWYYIPNVEGQTAARRLARYKRERERENLPAVDALETGTLSLSVPDVIEEVPVRDSERDSDMDSEREIDTLPPCLSPCLSREEGSAM</sequence>
<feature type="transmembrane region" description="Helical" evidence="2">
    <location>
        <begin position="77"/>
        <end position="95"/>
    </location>
</feature>
<organism evidence="3 4">
    <name type="scientific">Kipferlia bialata</name>
    <dbReference type="NCBI Taxonomy" id="797122"/>
    <lineage>
        <taxon>Eukaryota</taxon>
        <taxon>Metamonada</taxon>
        <taxon>Carpediemonas-like organisms</taxon>
        <taxon>Kipferlia</taxon>
    </lineage>
</organism>
<keyword evidence="2" id="KW-0812">Transmembrane</keyword>
<feature type="transmembrane region" description="Helical" evidence="2">
    <location>
        <begin position="157"/>
        <end position="178"/>
    </location>
</feature>
<comment type="caution">
    <text evidence="3">The sequence shown here is derived from an EMBL/GenBank/DDBJ whole genome shotgun (WGS) entry which is preliminary data.</text>
</comment>
<reference evidence="3 4" key="1">
    <citation type="journal article" date="2018" name="PLoS ONE">
        <title>The draft genome of Kipferlia bialata reveals reductive genome evolution in fornicate parasites.</title>
        <authorList>
            <person name="Tanifuji G."/>
            <person name="Takabayashi S."/>
            <person name="Kume K."/>
            <person name="Takagi M."/>
            <person name="Nakayama T."/>
            <person name="Kamikawa R."/>
            <person name="Inagaki Y."/>
            <person name="Hashimoto T."/>
        </authorList>
    </citation>
    <scope>NUCLEOTIDE SEQUENCE [LARGE SCALE GENOMIC DNA]</scope>
    <source>
        <strain evidence="3">NY0173</strain>
    </source>
</reference>
<feature type="transmembrane region" description="Helical" evidence="2">
    <location>
        <begin position="198"/>
        <end position="218"/>
    </location>
</feature>
<gene>
    <name evidence="3" type="ORF">KIPB_009010</name>
</gene>
<feature type="compositionally biased region" description="Basic and acidic residues" evidence="1">
    <location>
        <begin position="266"/>
        <end position="282"/>
    </location>
</feature>
<evidence type="ECO:0000256" key="2">
    <source>
        <dbReference type="SAM" id="Phobius"/>
    </source>
</evidence>
<evidence type="ECO:0000313" key="4">
    <source>
        <dbReference type="Proteomes" id="UP000265618"/>
    </source>
</evidence>
<feature type="region of interest" description="Disordered" evidence="1">
    <location>
        <begin position="266"/>
        <end position="300"/>
    </location>
</feature>
<dbReference type="AlphaFoldDB" id="A0A9K3D109"/>
<proteinExistence type="predicted"/>
<keyword evidence="2" id="KW-1133">Transmembrane helix</keyword>
<dbReference type="Proteomes" id="UP000265618">
    <property type="component" value="Unassembled WGS sequence"/>
</dbReference>
<accession>A0A9K3D109</accession>
<feature type="transmembrane region" description="Helical" evidence="2">
    <location>
        <begin position="115"/>
        <end position="137"/>
    </location>
</feature>
<name>A0A9K3D109_9EUKA</name>
<keyword evidence="2" id="KW-0472">Membrane</keyword>
<keyword evidence="4" id="KW-1185">Reference proteome</keyword>
<protein>
    <submittedName>
        <fullName evidence="3">Uncharacterized protein</fullName>
    </submittedName>
</protein>
<dbReference type="EMBL" id="BDIP01002939">
    <property type="protein sequence ID" value="GIQ87048.1"/>
    <property type="molecule type" value="Genomic_DNA"/>
</dbReference>
<evidence type="ECO:0000313" key="3">
    <source>
        <dbReference type="EMBL" id="GIQ87048.1"/>
    </source>
</evidence>
<evidence type="ECO:0000256" key="1">
    <source>
        <dbReference type="SAM" id="MobiDB-lite"/>
    </source>
</evidence>